<reference evidence="2 3" key="1">
    <citation type="journal article" date="2011" name="J. Bacteriol.">
        <title>Genome sequence of the algicidal bacterium Kordia algicida OT-1.</title>
        <authorList>
            <person name="Lee H.S."/>
            <person name="Kang S.G."/>
            <person name="Kwon K.K."/>
            <person name="Lee J.H."/>
            <person name="Kim S.J."/>
        </authorList>
    </citation>
    <scope>NUCLEOTIDE SEQUENCE [LARGE SCALE GENOMIC DNA]</scope>
    <source>
        <strain evidence="2 3">OT-1</strain>
    </source>
</reference>
<dbReference type="STRING" id="391587.KAOT1_14587"/>
<protein>
    <recommendedName>
        <fullName evidence="4">PepSY domain-containing protein</fullName>
    </recommendedName>
</protein>
<organism evidence="2 3">
    <name type="scientific">Kordia algicida OT-1</name>
    <dbReference type="NCBI Taxonomy" id="391587"/>
    <lineage>
        <taxon>Bacteria</taxon>
        <taxon>Pseudomonadati</taxon>
        <taxon>Bacteroidota</taxon>
        <taxon>Flavobacteriia</taxon>
        <taxon>Flavobacteriales</taxon>
        <taxon>Flavobacteriaceae</taxon>
        <taxon>Kordia</taxon>
    </lineage>
</organism>
<evidence type="ECO:0000313" key="3">
    <source>
        <dbReference type="Proteomes" id="UP000002945"/>
    </source>
</evidence>
<feature type="chain" id="PRO_5002734651" description="PepSY domain-containing protein" evidence="1">
    <location>
        <begin position="19"/>
        <end position="195"/>
    </location>
</feature>
<sequence length="195" mass="23455">MKYYFIVLCLGFSLYCSAQNSYKYEKEDRIEKQLFPQNALKLLEETLPKKVKKLKYYKEQDSVKISYETKLKYKGTKYSIEFDKKGHLEDVEVTIKQKHIPPKTLEMIKKHMYDEYDSFRIKKIQRQYRNSKNSIGKKVIKNAFSEAEDSSFYYEIIAEVKTGKKRYFIEITFTKTGKFDLVRTIIRSSYDHILY</sequence>
<dbReference type="AlphaFoldDB" id="A9DL14"/>
<evidence type="ECO:0008006" key="4">
    <source>
        <dbReference type="Google" id="ProtNLM"/>
    </source>
</evidence>
<dbReference type="Proteomes" id="UP000002945">
    <property type="component" value="Unassembled WGS sequence"/>
</dbReference>
<dbReference type="RefSeq" id="WP_007095464.1">
    <property type="nucleotide sequence ID" value="NZ_CP142125.1"/>
</dbReference>
<feature type="signal peptide" evidence="1">
    <location>
        <begin position="1"/>
        <end position="18"/>
    </location>
</feature>
<comment type="caution">
    <text evidence="2">The sequence shown here is derived from an EMBL/GenBank/DDBJ whole genome shotgun (WGS) entry which is preliminary data.</text>
</comment>
<dbReference type="EMBL" id="ABIB01000001">
    <property type="protein sequence ID" value="EDP98453.1"/>
    <property type="molecule type" value="Genomic_DNA"/>
</dbReference>
<accession>A9DL14</accession>
<dbReference type="HOGENOM" id="CLU_119899_0_0_10"/>
<evidence type="ECO:0000256" key="1">
    <source>
        <dbReference type="SAM" id="SignalP"/>
    </source>
</evidence>
<dbReference type="eggNOG" id="ENOG50331E0">
    <property type="taxonomic scope" value="Bacteria"/>
</dbReference>
<evidence type="ECO:0000313" key="2">
    <source>
        <dbReference type="EMBL" id="EDP98453.1"/>
    </source>
</evidence>
<proteinExistence type="predicted"/>
<dbReference type="SUPFAM" id="SSF160574">
    <property type="entry name" value="BT0923-like"/>
    <property type="match status" value="1"/>
</dbReference>
<dbReference type="OrthoDB" id="943438at2"/>
<name>A9DL14_9FLAO</name>
<keyword evidence="3" id="KW-1185">Reference proteome</keyword>
<gene>
    <name evidence="2" type="ORF">KAOT1_14587</name>
</gene>
<keyword evidence="1" id="KW-0732">Signal</keyword>